<evidence type="ECO:0000256" key="1">
    <source>
        <dbReference type="SAM" id="SignalP"/>
    </source>
</evidence>
<reference evidence="3 4" key="1">
    <citation type="submission" date="2019-02" db="EMBL/GenBank/DDBJ databases">
        <title>Deep-cultivation of Planctomycetes and their phenomic and genomic characterization uncovers novel biology.</title>
        <authorList>
            <person name="Wiegand S."/>
            <person name="Jogler M."/>
            <person name="Boedeker C."/>
            <person name="Pinto D."/>
            <person name="Vollmers J."/>
            <person name="Rivas-Marin E."/>
            <person name="Kohn T."/>
            <person name="Peeters S.H."/>
            <person name="Heuer A."/>
            <person name="Rast P."/>
            <person name="Oberbeckmann S."/>
            <person name="Bunk B."/>
            <person name="Jeske O."/>
            <person name="Meyerdierks A."/>
            <person name="Storesund J.E."/>
            <person name="Kallscheuer N."/>
            <person name="Luecker S."/>
            <person name="Lage O.M."/>
            <person name="Pohl T."/>
            <person name="Merkel B.J."/>
            <person name="Hornburger P."/>
            <person name="Mueller R.-W."/>
            <person name="Bruemmer F."/>
            <person name="Labrenz M."/>
            <person name="Spormann A.M."/>
            <person name="Op den Camp H."/>
            <person name="Overmann J."/>
            <person name="Amann R."/>
            <person name="Jetten M.S.M."/>
            <person name="Mascher T."/>
            <person name="Medema M.H."/>
            <person name="Devos D.P."/>
            <person name="Kaster A.-K."/>
            <person name="Ovreas L."/>
            <person name="Rohde M."/>
            <person name="Galperin M.Y."/>
            <person name="Jogler C."/>
        </authorList>
    </citation>
    <scope>NUCLEOTIDE SEQUENCE [LARGE SCALE GENOMIC DNA]</scope>
    <source>
        <strain evidence="3 4">SV_7m_r</strain>
    </source>
</reference>
<dbReference type="InterPro" id="IPR002048">
    <property type="entry name" value="EF_hand_dom"/>
</dbReference>
<dbReference type="InterPro" id="IPR011047">
    <property type="entry name" value="Quinoprotein_ADH-like_sf"/>
</dbReference>
<dbReference type="Gene3D" id="2.130.10.10">
    <property type="entry name" value="YVTN repeat-like/Quinoprotein amine dehydrogenase"/>
    <property type="match status" value="2"/>
</dbReference>
<dbReference type="AlphaFoldDB" id="A0A517SUN1"/>
<dbReference type="InterPro" id="IPR002372">
    <property type="entry name" value="PQQ_rpt_dom"/>
</dbReference>
<dbReference type="SUPFAM" id="SSF47473">
    <property type="entry name" value="EF-hand"/>
    <property type="match status" value="1"/>
</dbReference>
<sequence length="502" mass="54729" precursor="true">MSDSPTVPRCGSILSLQCLLIGFLCSAGLFAHADWPQFRGNNSNGIGNGSAPVKFGPETNVQWKTDLDPGHSSPCVAGDRIFLTTSQEDDSTVSVVCLNRISGDILWQRPLKVEQFEKGHPAFDPASSSPCCDDTCVVAYFGSYGLVCFDHAGKLLWERRLPMTKSFGGNATSPMIAGDRVVLYRGNYVDHYLLCVSKQDGSDLWKVPQSERFTGEMACTSCPIIVGERLICHTARSVQCFDVNSGQQLWIAQCATTATSTPVIVGNEVVVAAWNKLGEADLRPPFPSFAELIEEHDQDSDQTINKSEFPKLWIFHRPEGIEAALNGAPVSFRHADKNKDQQIDASEWKRTVTELEKFRAGYETHGLLAIPIESEGFVPAGKVRTLASDGIPEVPSPVSDGKNVYVVKNGGILTGIDVATEKRLFRTRTRGSGTHYASPLICDGRMYCVAGNGDITVVQIGDRAKILTTNRLNESVYASPAVVEGVLYVRTHSALYAFANQE</sequence>
<dbReference type="InterPro" id="IPR011992">
    <property type="entry name" value="EF-hand-dom_pair"/>
</dbReference>
<dbReference type="GO" id="GO:0005509">
    <property type="term" value="F:calcium ion binding"/>
    <property type="evidence" value="ECO:0007669"/>
    <property type="project" value="InterPro"/>
</dbReference>
<feature type="domain" description="EF-hand" evidence="2">
    <location>
        <begin position="332"/>
        <end position="358"/>
    </location>
</feature>
<dbReference type="PANTHER" id="PTHR34512:SF30">
    <property type="entry name" value="OUTER MEMBRANE PROTEIN ASSEMBLY FACTOR BAMB"/>
    <property type="match status" value="1"/>
</dbReference>
<dbReference type="EMBL" id="CP036272">
    <property type="protein sequence ID" value="QDT59836.1"/>
    <property type="molecule type" value="Genomic_DNA"/>
</dbReference>
<proteinExistence type="predicted"/>
<dbReference type="OrthoDB" id="244732at2"/>
<dbReference type="PROSITE" id="PS50222">
    <property type="entry name" value="EF_HAND_2"/>
    <property type="match status" value="1"/>
</dbReference>
<evidence type="ECO:0000259" key="2">
    <source>
        <dbReference type="PROSITE" id="PS50222"/>
    </source>
</evidence>
<dbReference type="Gene3D" id="1.10.238.10">
    <property type="entry name" value="EF-hand"/>
    <property type="match status" value="1"/>
</dbReference>
<dbReference type="PROSITE" id="PS00018">
    <property type="entry name" value="EF_HAND_1"/>
    <property type="match status" value="2"/>
</dbReference>
<evidence type="ECO:0000313" key="3">
    <source>
        <dbReference type="EMBL" id="QDT59836.1"/>
    </source>
</evidence>
<dbReference type="InterPro" id="IPR015943">
    <property type="entry name" value="WD40/YVTN_repeat-like_dom_sf"/>
</dbReference>
<keyword evidence="4" id="KW-1185">Reference proteome</keyword>
<gene>
    <name evidence="3" type="ORF">SV7mr_23480</name>
</gene>
<feature type="signal peptide" evidence="1">
    <location>
        <begin position="1"/>
        <end position="33"/>
    </location>
</feature>
<accession>A0A517SUN1</accession>
<dbReference type="RefSeq" id="WP_145271949.1">
    <property type="nucleotide sequence ID" value="NZ_CP036272.1"/>
</dbReference>
<keyword evidence="1" id="KW-0732">Signal</keyword>
<protein>
    <submittedName>
        <fullName evidence="3">Outer membrane biogenesis protein BamB</fullName>
    </submittedName>
</protein>
<dbReference type="SUPFAM" id="SSF50998">
    <property type="entry name" value="Quinoprotein alcohol dehydrogenase-like"/>
    <property type="match status" value="2"/>
</dbReference>
<evidence type="ECO:0000313" key="4">
    <source>
        <dbReference type="Proteomes" id="UP000315003"/>
    </source>
</evidence>
<name>A0A517SUN1_9BACT</name>
<feature type="chain" id="PRO_5021779489" evidence="1">
    <location>
        <begin position="34"/>
        <end position="502"/>
    </location>
</feature>
<dbReference type="Pfam" id="PF13360">
    <property type="entry name" value="PQQ_2"/>
    <property type="match status" value="2"/>
</dbReference>
<dbReference type="Proteomes" id="UP000315003">
    <property type="component" value="Chromosome"/>
</dbReference>
<dbReference type="PANTHER" id="PTHR34512">
    <property type="entry name" value="CELL SURFACE PROTEIN"/>
    <property type="match status" value="1"/>
</dbReference>
<dbReference type="InterPro" id="IPR018247">
    <property type="entry name" value="EF_Hand_1_Ca_BS"/>
</dbReference>
<organism evidence="3 4">
    <name type="scientific">Stieleria bergensis</name>
    <dbReference type="NCBI Taxonomy" id="2528025"/>
    <lineage>
        <taxon>Bacteria</taxon>
        <taxon>Pseudomonadati</taxon>
        <taxon>Planctomycetota</taxon>
        <taxon>Planctomycetia</taxon>
        <taxon>Pirellulales</taxon>
        <taxon>Pirellulaceae</taxon>
        <taxon>Stieleria</taxon>
    </lineage>
</organism>